<dbReference type="GO" id="GO:0016747">
    <property type="term" value="F:acyltransferase activity, transferring groups other than amino-acyl groups"/>
    <property type="evidence" value="ECO:0007669"/>
    <property type="project" value="InterPro"/>
</dbReference>
<dbReference type="AlphaFoldDB" id="A0A4Z1PGN8"/>
<dbReference type="EMBL" id="SNSC02000009">
    <property type="protein sequence ID" value="TID21317.1"/>
    <property type="molecule type" value="Genomic_DNA"/>
</dbReference>
<dbReference type="Gene3D" id="3.40.630.30">
    <property type="match status" value="1"/>
</dbReference>
<protein>
    <submittedName>
        <fullName evidence="3">Cutinase transcription factor 1 beta</fullName>
    </submittedName>
</protein>
<evidence type="ECO:0000259" key="2">
    <source>
        <dbReference type="PROSITE" id="PS51186"/>
    </source>
</evidence>
<dbReference type="InterPro" id="IPR000182">
    <property type="entry name" value="GNAT_dom"/>
</dbReference>
<evidence type="ECO:0000313" key="3">
    <source>
        <dbReference type="EMBL" id="TID21317.1"/>
    </source>
</evidence>
<organism evidence="3 4">
    <name type="scientific">Venturia nashicola</name>
    <dbReference type="NCBI Taxonomy" id="86259"/>
    <lineage>
        <taxon>Eukaryota</taxon>
        <taxon>Fungi</taxon>
        <taxon>Dikarya</taxon>
        <taxon>Ascomycota</taxon>
        <taxon>Pezizomycotina</taxon>
        <taxon>Dothideomycetes</taxon>
        <taxon>Pleosporomycetidae</taxon>
        <taxon>Venturiales</taxon>
        <taxon>Venturiaceae</taxon>
        <taxon>Venturia</taxon>
    </lineage>
</organism>
<feature type="compositionally biased region" description="Low complexity" evidence="1">
    <location>
        <begin position="137"/>
        <end position="147"/>
    </location>
</feature>
<name>A0A4Z1PGN8_9PEZI</name>
<feature type="region of interest" description="Disordered" evidence="1">
    <location>
        <begin position="128"/>
        <end position="148"/>
    </location>
</feature>
<dbReference type="PROSITE" id="PS51186">
    <property type="entry name" value="GNAT"/>
    <property type="match status" value="1"/>
</dbReference>
<accession>A0A4Z1PGN8</accession>
<dbReference type="Proteomes" id="UP000298493">
    <property type="component" value="Unassembled WGS sequence"/>
</dbReference>
<evidence type="ECO:0000313" key="4">
    <source>
        <dbReference type="Proteomes" id="UP000298493"/>
    </source>
</evidence>
<dbReference type="Pfam" id="PF00583">
    <property type="entry name" value="Acetyltransf_1"/>
    <property type="match status" value="1"/>
</dbReference>
<dbReference type="PANTHER" id="PTHR43617:SF20">
    <property type="entry name" value="N-ALPHA-ACETYLTRANSFERASE RIMI"/>
    <property type="match status" value="1"/>
</dbReference>
<gene>
    <name evidence="3" type="ORF">E6O75_ATG04712</name>
</gene>
<sequence length="257" mass="28350">MSSQENETKAPTWKSTIESIVLPKQYENHTKWDEIIKKYKGFRLYALGESPEAFASTLAVEKAFAREVWEGRLSSPRATHILVIDCPNAADVTTDSGKVEALLDNKWIAQTVLIEMDNHEVAKLAAEKSPWDRSSQDGVPPDGVPPVSHQTEEEHAVFVLNGVYVAPGHRQRGTGAKVLAAAIDEGIRGARSRGLSGIQFQVRVDGDNVAAVKLYERAGFARGETERLVMGEKESNGVKIPPRIARVLVMRLHVFLN</sequence>
<dbReference type="PANTHER" id="PTHR43617">
    <property type="entry name" value="L-AMINO ACID N-ACETYLTRANSFERASE"/>
    <property type="match status" value="1"/>
</dbReference>
<keyword evidence="4" id="KW-1185">Reference proteome</keyword>
<comment type="caution">
    <text evidence="3">The sequence shown here is derived from an EMBL/GenBank/DDBJ whole genome shotgun (WGS) entry which is preliminary data.</text>
</comment>
<dbReference type="SUPFAM" id="SSF55729">
    <property type="entry name" value="Acyl-CoA N-acyltransferases (Nat)"/>
    <property type="match status" value="1"/>
</dbReference>
<dbReference type="InterPro" id="IPR050276">
    <property type="entry name" value="MshD_Acetyltransferase"/>
</dbReference>
<dbReference type="InterPro" id="IPR016181">
    <property type="entry name" value="Acyl_CoA_acyltransferase"/>
</dbReference>
<evidence type="ECO:0000256" key="1">
    <source>
        <dbReference type="SAM" id="MobiDB-lite"/>
    </source>
</evidence>
<feature type="domain" description="N-acetyltransferase" evidence="2">
    <location>
        <begin position="92"/>
        <end position="241"/>
    </location>
</feature>
<reference evidence="3 4" key="1">
    <citation type="submission" date="2019-04" db="EMBL/GenBank/DDBJ databases">
        <title>High contiguity whole genome sequence and gene annotation resource for two Venturia nashicola isolates.</title>
        <authorList>
            <person name="Prokchorchik M."/>
            <person name="Won K."/>
            <person name="Lee Y."/>
            <person name="Choi E.D."/>
            <person name="Segonzac C."/>
            <person name="Sohn K.H."/>
        </authorList>
    </citation>
    <scope>NUCLEOTIDE SEQUENCE [LARGE SCALE GENOMIC DNA]</scope>
    <source>
        <strain evidence="3 4">PRI2</strain>
    </source>
</reference>
<proteinExistence type="predicted"/>